<dbReference type="InterPro" id="IPR032856">
    <property type="entry name" value="GDE_N_bis"/>
</dbReference>
<dbReference type="SUPFAM" id="SSF48208">
    <property type="entry name" value="Six-hairpin glycosidases"/>
    <property type="match status" value="1"/>
</dbReference>
<evidence type="ECO:0000313" key="4">
    <source>
        <dbReference type="Proteomes" id="UP000315471"/>
    </source>
</evidence>
<sequence length="725" mass="81426">MKVQTSTTDWDVHAQTTRAPAEIQVLKQGDTFAVLDRLGEIGVSGKSEQGLYHRGTRFLSKWELFINDSRPLLLNSTMKQDNSSLVVQMTTPSIPQPGHVLPQGTLHVYRNMLLDGAAYYEKLRLKNYSRSPIELRIEYRFDADFRDIFEVRGEHREKRGEKLDPVIDDAAVRLAYCGLDDQKRQVAIRFAGEIERITPECCILRACLDGGAETTLHATAECRTDKPGYVKKVNSPARNHTEATAGWTTRIQTTESERTEIFTSNEEFNGWLNRSNADLEMLISDTIYGRYPYAGVPWFATPFGRDGLITALQTLWVRPKLSRGVLSFLAATQATEVDPITEAEPGKIIHEMRDGEMAALGEVPFKRYYGTVDATPLFVVLAGQYFRRTGDRDFIELIWHNLQRAIHWIDEYGDIDGDGFVEYQSHNNRGLTHQCWKDSNDSIFHRDGRDATGAIAVSEVQGYVYEAKMLAADLANVMNDHAWANELRQQATDLKQKFNDTFWVNSLKTFAIALDGNKQACEVRNSNAGHLLLSGIVDEAYAASVAASLTDPSSFNGWGIRTISEGETRYNPMSYHNGSIWPHDTALCAAGMARYGFRNECARIIAGLFDASLFNDLHRLPELFCGFDRMPGHAPTLYPVACSPQAWATGAVFLLLQSILGLSFSPRKPQVRFDNPKLPDFLNWIRIKNLRVGDGEVDLAIHRHARDVGLNVERKVGDPQIVVLG</sequence>
<dbReference type="InterPro" id="IPR054491">
    <property type="entry name" value="MGH1-like_GH"/>
</dbReference>
<evidence type="ECO:0000259" key="2">
    <source>
        <dbReference type="Pfam" id="PF22422"/>
    </source>
</evidence>
<protein>
    <submittedName>
        <fullName evidence="3">Alpha-glucosidase</fullName>
    </submittedName>
</protein>
<feature type="domain" description="Mannosylglycerate hydrolase MGH1-like glycoside hydrolase" evidence="2">
    <location>
        <begin position="375"/>
        <end position="603"/>
    </location>
</feature>
<dbReference type="AlphaFoldDB" id="A0A5C6E6A3"/>
<dbReference type="Proteomes" id="UP000315471">
    <property type="component" value="Unassembled WGS sequence"/>
</dbReference>
<comment type="caution">
    <text evidence="3">The sequence shown here is derived from an EMBL/GenBank/DDBJ whole genome shotgun (WGS) entry which is preliminary data.</text>
</comment>
<feature type="domain" description="Putative glycogen debranching enzyme N-terminal" evidence="1">
    <location>
        <begin position="26"/>
        <end position="217"/>
    </location>
</feature>
<dbReference type="Pfam" id="PF22422">
    <property type="entry name" value="MGH1-like_GH"/>
    <property type="match status" value="1"/>
</dbReference>
<organism evidence="3 4">
    <name type="scientific">Novipirellula aureliae</name>
    <dbReference type="NCBI Taxonomy" id="2527966"/>
    <lineage>
        <taxon>Bacteria</taxon>
        <taxon>Pseudomonadati</taxon>
        <taxon>Planctomycetota</taxon>
        <taxon>Planctomycetia</taxon>
        <taxon>Pirellulales</taxon>
        <taxon>Pirellulaceae</taxon>
        <taxon>Novipirellula</taxon>
    </lineage>
</organism>
<evidence type="ECO:0000259" key="1">
    <source>
        <dbReference type="Pfam" id="PF14742"/>
    </source>
</evidence>
<evidence type="ECO:0000313" key="3">
    <source>
        <dbReference type="EMBL" id="TWU43497.1"/>
    </source>
</evidence>
<dbReference type="InterPro" id="IPR012341">
    <property type="entry name" value="6hp_glycosidase-like_sf"/>
</dbReference>
<dbReference type="EMBL" id="SJPY01000003">
    <property type="protein sequence ID" value="TWU43497.1"/>
    <property type="molecule type" value="Genomic_DNA"/>
</dbReference>
<dbReference type="Pfam" id="PF14742">
    <property type="entry name" value="GDE_N_bis"/>
    <property type="match status" value="1"/>
</dbReference>
<proteinExistence type="predicted"/>
<name>A0A5C6E6A3_9BACT</name>
<keyword evidence="4" id="KW-1185">Reference proteome</keyword>
<gene>
    <name evidence="3" type="ORF">Q31b_25380</name>
</gene>
<dbReference type="GO" id="GO:0005975">
    <property type="term" value="P:carbohydrate metabolic process"/>
    <property type="evidence" value="ECO:0007669"/>
    <property type="project" value="InterPro"/>
</dbReference>
<dbReference type="Gene3D" id="1.50.10.10">
    <property type="match status" value="1"/>
</dbReference>
<dbReference type="InterPro" id="IPR008928">
    <property type="entry name" value="6-hairpin_glycosidase_sf"/>
</dbReference>
<reference evidence="3 4" key="1">
    <citation type="submission" date="2019-02" db="EMBL/GenBank/DDBJ databases">
        <title>Deep-cultivation of Planctomycetes and their phenomic and genomic characterization uncovers novel biology.</title>
        <authorList>
            <person name="Wiegand S."/>
            <person name="Jogler M."/>
            <person name="Boedeker C."/>
            <person name="Pinto D."/>
            <person name="Vollmers J."/>
            <person name="Rivas-Marin E."/>
            <person name="Kohn T."/>
            <person name="Peeters S.H."/>
            <person name="Heuer A."/>
            <person name="Rast P."/>
            <person name="Oberbeckmann S."/>
            <person name="Bunk B."/>
            <person name="Jeske O."/>
            <person name="Meyerdierks A."/>
            <person name="Storesund J.E."/>
            <person name="Kallscheuer N."/>
            <person name="Luecker S."/>
            <person name="Lage O.M."/>
            <person name="Pohl T."/>
            <person name="Merkel B.J."/>
            <person name="Hornburger P."/>
            <person name="Mueller R.-W."/>
            <person name="Bruemmer F."/>
            <person name="Labrenz M."/>
            <person name="Spormann A.M."/>
            <person name="Op Den Camp H."/>
            <person name="Overmann J."/>
            <person name="Amann R."/>
            <person name="Jetten M.S.M."/>
            <person name="Mascher T."/>
            <person name="Medema M.H."/>
            <person name="Devos D.P."/>
            <person name="Kaster A.-K."/>
            <person name="Ovreas L."/>
            <person name="Rohde M."/>
            <person name="Galperin M.Y."/>
            <person name="Jogler C."/>
        </authorList>
    </citation>
    <scope>NUCLEOTIDE SEQUENCE [LARGE SCALE GENOMIC DNA]</scope>
    <source>
        <strain evidence="3 4">Q31b</strain>
    </source>
</reference>
<accession>A0A5C6E6A3</accession>